<name>A0ACB9Z0L2_9PEZI</name>
<comment type="caution">
    <text evidence="1">The sequence shown here is derived from an EMBL/GenBank/DDBJ whole genome shotgun (WGS) entry which is preliminary data.</text>
</comment>
<reference evidence="1 2" key="1">
    <citation type="journal article" date="2022" name="New Phytol.">
        <title>Ecological generalism drives hyperdiversity of secondary metabolite gene clusters in xylarialean endophytes.</title>
        <authorList>
            <person name="Franco M.E.E."/>
            <person name="Wisecaver J.H."/>
            <person name="Arnold A.E."/>
            <person name="Ju Y.M."/>
            <person name="Slot J.C."/>
            <person name="Ahrendt S."/>
            <person name="Moore L.P."/>
            <person name="Eastman K.E."/>
            <person name="Scott K."/>
            <person name="Konkel Z."/>
            <person name="Mondo S.J."/>
            <person name="Kuo A."/>
            <person name="Hayes R.D."/>
            <person name="Haridas S."/>
            <person name="Andreopoulos B."/>
            <person name="Riley R."/>
            <person name="LaButti K."/>
            <person name="Pangilinan J."/>
            <person name="Lipzen A."/>
            <person name="Amirebrahimi M."/>
            <person name="Yan J."/>
            <person name="Adam C."/>
            <person name="Keymanesh K."/>
            <person name="Ng V."/>
            <person name="Louie K."/>
            <person name="Northen T."/>
            <person name="Drula E."/>
            <person name="Henrissat B."/>
            <person name="Hsieh H.M."/>
            <person name="Youens-Clark K."/>
            <person name="Lutzoni F."/>
            <person name="Miadlikowska J."/>
            <person name="Eastwood D.C."/>
            <person name="Hamelin R.C."/>
            <person name="Grigoriev I.V."/>
            <person name="U'Ren J.M."/>
        </authorList>
    </citation>
    <scope>NUCLEOTIDE SEQUENCE [LARGE SCALE GENOMIC DNA]</scope>
    <source>
        <strain evidence="1 2">CBS 119005</strain>
    </source>
</reference>
<proteinExistence type="predicted"/>
<organism evidence="1 2">
    <name type="scientific">Hypoxylon rubiginosum</name>
    <dbReference type="NCBI Taxonomy" id="110542"/>
    <lineage>
        <taxon>Eukaryota</taxon>
        <taxon>Fungi</taxon>
        <taxon>Dikarya</taxon>
        <taxon>Ascomycota</taxon>
        <taxon>Pezizomycotina</taxon>
        <taxon>Sordariomycetes</taxon>
        <taxon>Xylariomycetidae</taxon>
        <taxon>Xylariales</taxon>
        <taxon>Hypoxylaceae</taxon>
        <taxon>Hypoxylon</taxon>
    </lineage>
</organism>
<dbReference type="Proteomes" id="UP001497700">
    <property type="component" value="Unassembled WGS sequence"/>
</dbReference>
<dbReference type="EMBL" id="MU393474">
    <property type="protein sequence ID" value="KAI4865269.1"/>
    <property type="molecule type" value="Genomic_DNA"/>
</dbReference>
<accession>A0ACB9Z0L2</accession>
<keyword evidence="2" id="KW-1185">Reference proteome</keyword>
<sequence>MADDNAPTCPIEGNSDLYGLGVRLGLYLQFIALVLARPSAKRAFDAINTSTIAFILANFVVLIQQSSLRELYAPEAYLLFYLLVPQLVVNVFGTNLQAIDYRGVIAILLWGAFCFYYSWFWWVGLDVLKRSTCEDEFGFFFTKVSLRGWFRTFNKVIWTFANIAFGVTVLIVLTQLVYRIFRARSERQKAPEREDEQLRTSLTVAPTEDRGVELPVALHSESVAAGIMIQQIFMQFWSLIPFAIFVSGAEVTLRYNNIQDVNTVDSASQLIPLVLALGLLVHVISKTLRKLGRGFRHAFDQDAEEHADGEDRDTTRDEFRRELLEERGWLGAIGRFLFRIYCALVVGYNQAEGEEEEPNQSGSGSGCPKSGQYSVVDVELQSGTRPSDEEIRPPISATGTP</sequence>
<gene>
    <name evidence="1" type="ORF">F4820DRAFT_469917</name>
</gene>
<evidence type="ECO:0000313" key="2">
    <source>
        <dbReference type="Proteomes" id="UP001497700"/>
    </source>
</evidence>
<protein>
    <submittedName>
        <fullName evidence="1">Uncharacterized protein</fullName>
    </submittedName>
</protein>
<evidence type="ECO:0000313" key="1">
    <source>
        <dbReference type="EMBL" id="KAI4865269.1"/>
    </source>
</evidence>